<dbReference type="EMBL" id="FNNO01000001">
    <property type="protein sequence ID" value="SDW20625.1"/>
    <property type="molecule type" value="Genomic_DNA"/>
</dbReference>
<sequence length="165" mass="18606">MFYCKVLTKFERKVQRMKNPLLILTAITLIALSCNKDTYTTRPKLTFKSVNGSSFGVNQTILFNIEFTDKEGDLQDSVWIQKITRTTGCNNFADRLKIPDFVATSNLKGTLEIGYAVGFNSAAGYPILPQCPIGKNDTCYFRFWARDKQKNVSDTVVSPTIVILK</sequence>
<keyword evidence="2" id="KW-1185">Reference proteome</keyword>
<comment type="caution">
    <text evidence="1">The sequence shown here is derived from an EMBL/GenBank/DDBJ whole genome shotgun (WGS) entry which is preliminary data.</text>
</comment>
<dbReference type="AlphaFoldDB" id="A0A8X8LCW2"/>
<dbReference type="PROSITE" id="PS51257">
    <property type="entry name" value="PROKAR_LIPOPROTEIN"/>
    <property type="match status" value="1"/>
</dbReference>
<reference evidence="1 2" key="1">
    <citation type="submission" date="2016-10" db="EMBL/GenBank/DDBJ databases">
        <authorList>
            <person name="Varghese N."/>
            <person name="Submissions S."/>
        </authorList>
    </citation>
    <scope>NUCLEOTIDE SEQUENCE [LARGE SCALE GENOMIC DNA]</scope>
    <source>
        <strain evidence="1 2">DSM 25353</strain>
    </source>
</reference>
<evidence type="ECO:0008006" key="3">
    <source>
        <dbReference type="Google" id="ProtNLM"/>
    </source>
</evidence>
<organism evidence="1 2">
    <name type="scientific">Hydrobacter penzbergensis</name>
    <dbReference type="NCBI Taxonomy" id="1235997"/>
    <lineage>
        <taxon>Bacteria</taxon>
        <taxon>Pseudomonadati</taxon>
        <taxon>Bacteroidota</taxon>
        <taxon>Chitinophagia</taxon>
        <taxon>Chitinophagales</taxon>
        <taxon>Chitinophagaceae</taxon>
        <taxon>Hydrobacter</taxon>
    </lineage>
</organism>
<dbReference type="Proteomes" id="UP000198711">
    <property type="component" value="Unassembled WGS sequence"/>
</dbReference>
<evidence type="ECO:0000313" key="1">
    <source>
        <dbReference type="EMBL" id="SDW20625.1"/>
    </source>
</evidence>
<gene>
    <name evidence="1" type="ORF">SAMN05444410_101511</name>
</gene>
<proteinExistence type="predicted"/>
<protein>
    <recommendedName>
        <fullName evidence="3">Lipoprotein</fullName>
    </recommendedName>
</protein>
<name>A0A8X8LCW2_9BACT</name>
<evidence type="ECO:0000313" key="2">
    <source>
        <dbReference type="Proteomes" id="UP000198711"/>
    </source>
</evidence>
<accession>A0A8X8LCW2</accession>